<name>A0ABX3SVF4_MYCMA</name>
<dbReference type="Proteomes" id="UP000243140">
    <property type="component" value="Unassembled WGS sequence"/>
</dbReference>
<evidence type="ECO:0000313" key="19">
    <source>
        <dbReference type="Proteomes" id="UP000243140"/>
    </source>
</evidence>
<evidence type="ECO:0000256" key="14">
    <source>
        <dbReference type="ARBA" id="ARBA00048202"/>
    </source>
</evidence>
<evidence type="ECO:0000259" key="17">
    <source>
        <dbReference type="Pfam" id="PF02233"/>
    </source>
</evidence>
<evidence type="ECO:0000256" key="8">
    <source>
        <dbReference type="ARBA" id="ARBA00022692"/>
    </source>
</evidence>
<feature type="transmembrane region" description="Helical" evidence="16">
    <location>
        <begin position="193"/>
        <end position="214"/>
    </location>
</feature>
<evidence type="ECO:0000256" key="13">
    <source>
        <dbReference type="ARBA" id="ARBA00023136"/>
    </source>
</evidence>
<keyword evidence="6 15" id="KW-1003">Cell membrane</keyword>
<keyword evidence="10 15" id="KW-1278">Translocase</keyword>
<organism evidence="18 19">
    <name type="scientific">Mycobacterium malmoense</name>
    <dbReference type="NCBI Taxonomy" id="1780"/>
    <lineage>
        <taxon>Bacteria</taxon>
        <taxon>Bacillati</taxon>
        <taxon>Actinomycetota</taxon>
        <taxon>Actinomycetes</taxon>
        <taxon>Mycobacteriales</taxon>
        <taxon>Mycobacteriaceae</taxon>
        <taxon>Mycobacterium</taxon>
    </lineage>
</organism>
<evidence type="ECO:0000256" key="1">
    <source>
        <dbReference type="ARBA" id="ARBA00003943"/>
    </source>
</evidence>
<feature type="transmembrane region" description="Helical" evidence="16">
    <location>
        <begin position="90"/>
        <end position="110"/>
    </location>
</feature>
<dbReference type="EC" id="7.1.1.1" evidence="4 15"/>
<proteinExistence type="inferred from homology"/>
<comment type="subcellular location">
    <subcellularLocation>
        <location evidence="2">Cell inner membrane</location>
        <topology evidence="2">Multi-pass membrane protein</topology>
    </subcellularLocation>
</comment>
<evidence type="ECO:0000256" key="11">
    <source>
        <dbReference type="ARBA" id="ARBA00022989"/>
    </source>
</evidence>
<evidence type="ECO:0000256" key="15">
    <source>
        <dbReference type="PIRNR" id="PIRNR000204"/>
    </source>
</evidence>
<keyword evidence="7 15" id="KW-0997">Cell inner membrane</keyword>
<comment type="function">
    <text evidence="1 15">The transhydrogenation between NADH and NADP is coupled to respiration and ATP hydrolysis and functions as a proton pump across the membrane.</text>
</comment>
<keyword evidence="9 15" id="KW-0521">NADP</keyword>
<feature type="domain" description="NADP transhydrogenase beta-like" evidence="17">
    <location>
        <begin position="9"/>
        <end position="470"/>
    </location>
</feature>
<keyword evidence="12 15" id="KW-0520">NAD</keyword>
<evidence type="ECO:0000256" key="6">
    <source>
        <dbReference type="ARBA" id="ARBA00022475"/>
    </source>
</evidence>
<dbReference type="Pfam" id="PF02233">
    <property type="entry name" value="PNTB"/>
    <property type="match status" value="1"/>
</dbReference>
<keyword evidence="11 16" id="KW-1133">Transmembrane helix</keyword>
<accession>A0ABX3SVF4</accession>
<keyword evidence="8 16" id="KW-0812">Transmembrane</keyword>
<feature type="transmembrane region" description="Helical" evidence="16">
    <location>
        <begin position="64"/>
        <end position="83"/>
    </location>
</feature>
<feature type="transmembrane region" description="Helical" evidence="16">
    <location>
        <begin position="163"/>
        <end position="187"/>
    </location>
</feature>
<feature type="transmembrane region" description="Helical" evidence="16">
    <location>
        <begin position="130"/>
        <end position="151"/>
    </location>
</feature>
<comment type="caution">
    <text evidence="18">The sequence shown here is derived from an EMBL/GenBank/DDBJ whole genome shotgun (WGS) entry which is preliminary data.</text>
</comment>
<dbReference type="InterPro" id="IPR029035">
    <property type="entry name" value="DHS-like_NAD/FAD-binding_dom"/>
</dbReference>
<evidence type="ECO:0000256" key="3">
    <source>
        <dbReference type="ARBA" id="ARBA00007919"/>
    </source>
</evidence>
<evidence type="ECO:0000256" key="9">
    <source>
        <dbReference type="ARBA" id="ARBA00022857"/>
    </source>
</evidence>
<reference evidence="18 19" key="1">
    <citation type="submission" date="2017-02" db="EMBL/GenBank/DDBJ databases">
        <title>The new phylogeny of genus Mycobacterium.</title>
        <authorList>
            <person name="Tortoli E."/>
            <person name="Trovato A."/>
            <person name="Cirillo D.M."/>
        </authorList>
    </citation>
    <scope>NUCLEOTIDE SEQUENCE [LARGE SCALE GENOMIC DNA]</scope>
    <source>
        <strain evidence="18 19">IP1130001</strain>
    </source>
</reference>
<feature type="transmembrane region" description="Helical" evidence="16">
    <location>
        <begin position="221"/>
        <end position="241"/>
    </location>
</feature>
<dbReference type="InterPro" id="IPR034300">
    <property type="entry name" value="PNTB-like"/>
</dbReference>
<dbReference type="RefSeq" id="WP_071512516.1">
    <property type="nucleotide sequence ID" value="NZ_CP060015.1"/>
</dbReference>
<dbReference type="EMBL" id="MVHV01000007">
    <property type="protein sequence ID" value="ORA83681.1"/>
    <property type="molecule type" value="Genomic_DNA"/>
</dbReference>
<dbReference type="PANTHER" id="PTHR44758">
    <property type="entry name" value="NAD(P) TRANSHYDROGENASE SUBUNIT BETA"/>
    <property type="match status" value="1"/>
</dbReference>
<keyword evidence="19" id="KW-1185">Reference proteome</keyword>
<evidence type="ECO:0000256" key="12">
    <source>
        <dbReference type="ARBA" id="ARBA00023027"/>
    </source>
</evidence>
<dbReference type="InterPro" id="IPR012136">
    <property type="entry name" value="NADH_DH_b"/>
</dbReference>
<evidence type="ECO:0000256" key="4">
    <source>
        <dbReference type="ARBA" id="ARBA00012943"/>
    </source>
</evidence>
<sequence>MSAVTTVVDLLYLLAAVGFVVALHLMNSPATARRGSRLSWMSMIVAVGAALAAIIEAGTTTATGWVVLAVGALAGAATGLRMARRVKMTAVPQVVSIFNAVGGGAAALVASAEFVRLVGASSSHIATQTMIATILDVIVGPITFSGSLIAAGKLQGWISSRPLVFPGARLLTIALTITAVAGSGYLLAGNDSIVVLAVVVCAALGFGITMVIPIGGADMPVVVALLNACTGIAVAFAGFVIDNGGLIIGGALVGASGGILTVLMAQAMNRSILSIMVGGFGTGDTTGAVGTAAAMAGSAANVRQVSADDAAIQMAYATKVIIVPGYGLAAAQAAHEAAELAALLQSRGIRVVFAIHPVAGRMPGHMNVLLAEANVPYTDLEEMDAANQEFPTADVALVVGANDVTNPAARRPGNPVSGMPILNVDAAKSIIVIKRSMRPGYAGIDNELFTNPKTGMLFCDAKAGLAEIIAAIKALVGS</sequence>
<dbReference type="Gene3D" id="3.40.50.1220">
    <property type="entry name" value="TPP-binding domain"/>
    <property type="match status" value="1"/>
</dbReference>
<dbReference type="PANTHER" id="PTHR44758:SF1">
    <property type="entry name" value="NAD(P) TRANSHYDROGENASE SUBUNIT BETA"/>
    <property type="match status" value="1"/>
</dbReference>
<dbReference type="PIRSF" id="PIRSF000204">
    <property type="entry name" value="PNTB"/>
    <property type="match status" value="1"/>
</dbReference>
<protein>
    <recommendedName>
        <fullName evidence="5 15">NAD(P) transhydrogenase subunit beta</fullName>
        <ecNumber evidence="4 15">7.1.1.1</ecNumber>
    </recommendedName>
    <alternativeName>
        <fullName evidence="15">Nicotinamide nucleotide transhydrogenase subunit beta</fullName>
    </alternativeName>
</protein>
<comment type="similarity">
    <text evidence="3 15">Belongs to the PNT beta subunit family.</text>
</comment>
<evidence type="ECO:0000256" key="5">
    <source>
        <dbReference type="ARBA" id="ARBA00014581"/>
    </source>
</evidence>
<feature type="transmembrane region" description="Helical" evidence="16">
    <location>
        <begin position="38"/>
        <end position="58"/>
    </location>
</feature>
<evidence type="ECO:0000256" key="2">
    <source>
        <dbReference type="ARBA" id="ARBA00004429"/>
    </source>
</evidence>
<evidence type="ECO:0000256" key="16">
    <source>
        <dbReference type="SAM" id="Phobius"/>
    </source>
</evidence>
<evidence type="ECO:0000256" key="10">
    <source>
        <dbReference type="ARBA" id="ARBA00022967"/>
    </source>
</evidence>
<keyword evidence="13 15" id="KW-0472">Membrane</keyword>
<feature type="transmembrane region" description="Helical" evidence="16">
    <location>
        <begin position="6"/>
        <end position="26"/>
    </location>
</feature>
<evidence type="ECO:0000256" key="7">
    <source>
        <dbReference type="ARBA" id="ARBA00022519"/>
    </source>
</evidence>
<comment type="catalytic activity">
    <reaction evidence="14 15">
        <text>NAD(+) + NADPH + H(+)(in) = NADH + NADP(+) + H(+)(out)</text>
        <dbReference type="Rhea" id="RHEA:47992"/>
        <dbReference type="ChEBI" id="CHEBI:15378"/>
        <dbReference type="ChEBI" id="CHEBI:57540"/>
        <dbReference type="ChEBI" id="CHEBI:57783"/>
        <dbReference type="ChEBI" id="CHEBI:57945"/>
        <dbReference type="ChEBI" id="CHEBI:58349"/>
        <dbReference type="EC" id="7.1.1.1"/>
    </reaction>
</comment>
<evidence type="ECO:0000313" key="18">
    <source>
        <dbReference type="EMBL" id="ORA83681.1"/>
    </source>
</evidence>
<feature type="transmembrane region" description="Helical" evidence="16">
    <location>
        <begin position="247"/>
        <end position="265"/>
    </location>
</feature>
<gene>
    <name evidence="18" type="ORF">BST29_09095</name>
</gene>
<dbReference type="SUPFAM" id="SSF52467">
    <property type="entry name" value="DHS-like NAD/FAD-binding domain"/>
    <property type="match status" value="1"/>
</dbReference>